<dbReference type="Proteomes" id="UP000639051">
    <property type="component" value="Unassembled WGS sequence"/>
</dbReference>
<feature type="region of interest" description="Disordered" evidence="1">
    <location>
        <begin position="1"/>
        <end position="29"/>
    </location>
</feature>
<comment type="caution">
    <text evidence="2">The sequence shown here is derived from an EMBL/GenBank/DDBJ whole genome shotgun (WGS) entry which is preliminary data.</text>
</comment>
<protein>
    <submittedName>
        <fullName evidence="2">Uncharacterized protein</fullName>
    </submittedName>
</protein>
<evidence type="ECO:0000256" key="1">
    <source>
        <dbReference type="SAM" id="MobiDB-lite"/>
    </source>
</evidence>
<reference evidence="2 3" key="1">
    <citation type="submission" date="2021-01" db="EMBL/GenBank/DDBJ databases">
        <title>Genome public.</title>
        <authorList>
            <person name="Liu C."/>
            <person name="Sun Q."/>
        </authorList>
    </citation>
    <scope>NUCLEOTIDE SEQUENCE [LARGE SCALE GENOMIC DNA]</scope>
    <source>
        <strain evidence="2 3">JC656</strain>
    </source>
</reference>
<name>A0ABS1K7L4_9MICC</name>
<sequence>MNHELGNENVPGDIQPETDADQRPGLSDIQHDEDGFSATFVRDPRQGLYLKVQAETPAEEIQTALARASDLFQKHGRPFAAFMKLPDILATDPNLEEVFLESYAGEFDSWDEIVDRWLVVHDWEAALRGFAAQYGMEEFVRIDRDLLKSRIREVWDIVPDGALLYAFNK</sequence>
<evidence type="ECO:0000313" key="3">
    <source>
        <dbReference type="Proteomes" id="UP000639051"/>
    </source>
</evidence>
<keyword evidence="3" id="KW-1185">Reference proteome</keyword>
<organism evidence="2 3">
    <name type="scientific">Sinomonas cellulolyticus</name>
    <dbReference type="NCBI Taxonomy" id="2801916"/>
    <lineage>
        <taxon>Bacteria</taxon>
        <taxon>Bacillati</taxon>
        <taxon>Actinomycetota</taxon>
        <taxon>Actinomycetes</taxon>
        <taxon>Micrococcales</taxon>
        <taxon>Micrococcaceae</taxon>
        <taxon>Sinomonas</taxon>
    </lineage>
</organism>
<gene>
    <name evidence="2" type="ORF">JJE72_12395</name>
</gene>
<accession>A0ABS1K7L4</accession>
<dbReference type="RefSeq" id="WP_189692709.1">
    <property type="nucleotide sequence ID" value="NZ_BNCM01000003.1"/>
</dbReference>
<evidence type="ECO:0000313" key="2">
    <source>
        <dbReference type="EMBL" id="MBL0706301.1"/>
    </source>
</evidence>
<dbReference type="EMBL" id="JAERRC010000030">
    <property type="protein sequence ID" value="MBL0706301.1"/>
    <property type="molecule type" value="Genomic_DNA"/>
</dbReference>
<proteinExistence type="predicted"/>